<dbReference type="Pfam" id="PF00730">
    <property type="entry name" value="HhH-GPD"/>
    <property type="match status" value="1"/>
</dbReference>
<evidence type="ECO:0000256" key="1">
    <source>
        <dbReference type="ARBA" id="ARBA00008343"/>
    </source>
</evidence>
<dbReference type="SUPFAM" id="SSF48150">
    <property type="entry name" value="DNA-glycosylase"/>
    <property type="match status" value="1"/>
</dbReference>
<gene>
    <name evidence="12" type="ordered locus">UWK_01909</name>
</gene>
<evidence type="ECO:0000256" key="7">
    <source>
        <dbReference type="ARBA" id="ARBA00023014"/>
    </source>
</evidence>
<dbReference type="EMBL" id="CP003985">
    <property type="protein sequence ID" value="AGF78460.1"/>
    <property type="molecule type" value="Genomic_DNA"/>
</dbReference>
<evidence type="ECO:0000256" key="5">
    <source>
        <dbReference type="ARBA" id="ARBA00022801"/>
    </source>
</evidence>
<evidence type="ECO:0000256" key="9">
    <source>
        <dbReference type="ARBA" id="ARBA00023295"/>
    </source>
</evidence>
<dbReference type="InterPro" id="IPR011257">
    <property type="entry name" value="DNA_glycosylase"/>
</dbReference>
<evidence type="ECO:0000256" key="6">
    <source>
        <dbReference type="ARBA" id="ARBA00023004"/>
    </source>
</evidence>
<evidence type="ECO:0000256" key="3">
    <source>
        <dbReference type="ARBA" id="ARBA00022723"/>
    </source>
</evidence>
<dbReference type="CDD" id="cd00056">
    <property type="entry name" value="ENDO3c"/>
    <property type="match status" value="1"/>
</dbReference>
<keyword evidence="5 12" id="KW-0378">Hydrolase</keyword>
<dbReference type="PANTHER" id="PTHR10359">
    <property type="entry name" value="A/G-SPECIFIC ADENINE GLYCOSYLASE/ENDONUCLEASE III"/>
    <property type="match status" value="1"/>
</dbReference>
<evidence type="ECO:0000313" key="12">
    <source>
        <dbReference type="EMBL" id="AGF78460.1"/>
    </source>
</evidence>
<dbReference type="InterPro" id="IPR003265">
    <property type="entry name" value="HhH-GPD_domain"/>
</dbReference>
<dbReference type="Gene3D" id="1.10.1670.10">
    <property type="entry name" value="Helix-hairpin-Helix base-excision DNA repair enzymes (C-terminal)"/>
    <property type="match status" value="1"/>
</dbReference>
<dbReference type="GO" id="GO:0019104">
    <property type="term" value="F:DNA N-glycosylase activity"/>
    <property type="evidence" value="ECO:0007669"/>
    <property type="project" value="UniProtKB-ARBA"/>
</dbReference>
<feature type="domain" description="Helix-hairpin-helix DNA-binding motif class 1" evidence="10">
    <location>
        <begin position="120"/>
        <end position="139"/>
    </location>
</feature>
<evidence type="ECO:0000313" key="13">
    <source>
        <dbReference type="Proteomes" id="UP000011721"/>
    </source>
</evidence>
<dbReference type="GO" id="GO:0004519">
    <property type="term" value="F:endonuclease activity"/>
    <property type="evidence" value="ECO:0007669"/>
    <property type="project" value="UniProtKB-KW"/>
</dbReference>
<keyword evidence="7" id="KW-0411">Iron-sulfur</keyword>
<dbReference type="GO" id="GO:0006284">
    <property type="term" value="P:base-excision repair"/>
    <property type="evidence" value="ECO:0007669"/>
    <property type="project" value="InterPro"/>
</dbReference>
<dbReference type="KEGG" id="dsf:UWK_01909"/>
<dbReference type="EC" id="3.2.2.-" evidence="12"/>
<dbReference type="GO" id="GO:0051539">
    <property type="term" value="F:4 iron, 4 sulfur cluster binding"/>
    <property type="evidence" value="ECO:0007669"/>
    <property type="project" value="UniProtKB-KW"/>
</dbReference>
<dbReference type="PANTHER" id="PTHR10359:SF19">
    <property type="entry name" value="DNA REPAIR GLYCOSYLASE MJ1434-RELATED"/>
    <property type="match status" value="1"/>
</dbReference>
<dbReference type="InterPro" id="IPR000445">
    <property type="entry name" value="HhH_motif"/>
</dbReference>
<dbReference type="HOGENOM" id="CLU_012862_6_0_7"/>
<dbReference type="STRING" id="1167006.UWK_01909"/>
<keyword evidence="2" id="KW-0004">4Fe-4S</keyword>
<dbReference type="Gene3D" id="1.10.340.30">
    <property type="entry name" value="Hypothetical protein, domain 2"/>
    <property type="match status" value="1"/>
</dbReference>
<keyword evidence="4" id="KW-0227">DNA damage</keyword>
<keyword evidence="6" id="KW-0408">Iron</keyword>
<dbReference type="Pfam" id="PF00633">
    <property type="entry name" value="HHH"/>
    <property type="match status" value="1"/>
</dbReference>
<dbReference type="PIRSF" id="PIRSF001435">
    <property type="entry name" value="Nth"/>
    <property type="match status" value="1"/>
</dbReference>
<reference evidence="13" key="1">
    <citation type="journal article" date="2013" name="Stand. Genomic Sci.">
        <title>Complete genome sequence of Desulfocapsa sulfexigens, a marine deltaproteobacterium specialized in disproportionating inorganic sulfur compounds.</title>
        <authorList>
            <person name="Finster K.W."/>
            <person name="Kjeldsen K.U."/>
            <person name="Kube M."/>
            <person name="Reinhardt R."/>
            <person name="Mussmann M."/>
            <person name="Amann R."/>
            <person name="Schreiber L."/>
        </authorList>
    </citation>
    <scope>NUCLEOTIDE SEQUENCE [LARGE SCALE GENOMIC DNA]</scope>
    <source>
        <strain evidence="13">DSM 10523 / SB164P1</strain>
    </source>
</reference>
<organism evidence="12 13">
    <name type="scientific">Desulfocapsa sulfexigens (strain DSM 10523 / SB164P1)</name>
    <dbReference type="NCBI Taxonomy" id="1167006"/>
    <lineage>
        <taxon>Bacteria</taxon>
        <taxon>Pseudomonadati</taxon>
        <taxon>Thermodesulfobacteriota</taxon>
        <taxon>Desulfobulbia</taxon>
        <taxon>Desulfobulbales</taxon>
        <taxon>Desulfocapsaceae</taxon>
        <taxon>Desulfocapsa</taxon>
    </lineage>
</organism>
<evidence type="ECO:0000256" key="2">
    <source>
        <dbReference type="ARBA" id="ARBA00022485"/>
    </source>
</evidence>
<dbReference type="AlphaFoldDB" id="M1PFM1"/>
<dbReference type="SMART" id="SM00278">
    <property type="entry name" value="HhH1"/>
    <property type="match status" value="1"/>
</dbReference>
<evidence type="ECO:0000256" key="8">
    <source>
        <dbReference type="ARBA" id="ARBA00023204"/>
    </source>
</evidence>
<keyword evidence="3" id="KW-0479">Metal-binding</keyword>
<dbReference type="InterPro" id="IPR003583">
    <property type="entry name" value="Hlx-hairpin-Hlx_DNA-bd_motif"/>
</dbReference>
<comment type="similarity">
    <text evidence="1">Belongs to the Nth/MutY family.</text>
</comment>
<dbReference type="Proteomes" id="UP000011721">
    <property type="component" value="Chromosome"/>
</dbReference>
<dbReference type="RefSeq" id="WP_015404151.1">
    <property type="nucleotide sequence ID" value="NC_020304.1"/>
</dbReference>
<evidence type="ECO:0000256" key="4">
    <source>
        <dbReference type="ARBA" id="ARBA00022763"/>
    </source>
</evidence>
<dbReference type="GO" id="GO:0046872">
    <property type="term" value="F:metal ion binding"/>
    <property type="evidence" value="ECO:0007669"/>
    <property type="project" value="UniProtKB-KW"/>
</dbReference>
<dbReference type="GO" id="GO:0003677">
    <property type="term" value="F:DNA binding"/>
    <property type="evidence" value="ECO:0007669"/>
    <property type="project" value="InterPro"/>
</dbReference>
<dbReference type="PATRIC" id="fig|1167006.5.peg.2094"/>
<dbReference type="InterPro" id="IPR023170">
    <property type="entry name" value="HhH_base_excis_C"/>
</dbReference>
<dbReference type="eggNOG" id="COG2231">
    <property type="taxonomic scope" value="Bacteria"/>
</dbReference>
<keyword evidence="12" id="KW-0540">Nuclease</keyword>
<feature type="domain" description="HhH-GPD" evidence="11">
    <location>
        <begin position="40"/>
        <end position="199"/>
    </location>
</feature>
<name>M1PFM1_DESSD</name>
<sequence length="218" mass="25235">MKQENNNLFLRVYDRLHSYYGSQGWWPGETPLEMMVGAVLTQNTSWGNVEKALGNLKNAGHLSVSNLLEMEQEQLAEYIRPSGYYNIKARRLKNLLQMISDKYEGELTYFLKDSLEESRENLLKVKGVGPETADAILLYAAEKPVFVIDTYTHRVFSRHQLVEEDTDYFTLQQEFMDNLPEDPVLFNEFHALIVAVAKEFCKKAKPRCSDCPLQRVEE</sequence>
<keyword evidence="9 12" id="KW-0326">Glycosidase</keyword>
<keyword evidence="13" id="KW-1185">Reference proteome</keyword>
<keyword evidence="8" id="KW-0234">DNA repair</keyword>
<dbReference type="OrthoDB" id="9802365at2"/>
<accession>M1PFM1</accession>
<dbReference type="SMART" id="SM00478">
    <property type="entry name" value="ENDO3c"/>
    <property type="match status" value="1"/>
</dbReference>
<evidence type="ECO:0000259" key="10">
    <source>
        <dbReference type="SMART" id="SM00278"/>
    </source>
</evidence>
<protein>
    <submittedName>
        <fullName evidence="12">Putative endonuclease III-like protein</fullName>
        <ecNumber evidence="12">3.2.2.-</ecNumber>
    </submittedName>
</protein>
<evidence type="ECO:0000259" key="11">
    <source>
        <dbReference type="SMART" id="SM00478"/>
    </source>
</evidence>
<keyword evidence="12" id="KW-0255">Endonuclease</keyword>
<proteinExistence type="inferred from homology"/>